<comment type="caution">
    <text evidence="3">The sequence shown here is derived from an EMBL/GenBank/DDBJ whole genome shotgun (WGS) entry which is preliminary data.</text>
</comment>
<proteinExistence type="predicted"/>
<keyword evidence="2" id="KW-0472">Membrane</keyword>
<feature type="coiled-coil region" evidence="1">
    <location>
        <begin position="5"/>
        <end position="51"/>
    </location>
</feature>
<gene>
    <name evidence="3" type="ORF">BFP71_16835</name>
</gene>
<protein>
    <submittedName>
        <fullName evidence="3">Uncharacterized protein</fullName>
    </submittedName>
</protein>
<dbReference type="RefSeq" id="WP_069836587.1">
    <property type="nucleotide sequence ID" value="NZ_MDGQ01000005.1"/>
</dbReference>
<keyword evidence="2" id="KW-1133">Transmembrane helix</keyword>
<name>A0A1E5T127_9BACT</name>
<evidence type="ECO:0000313" key="3">
    <source>
        <dbReference type="EMBL" id="OEK05083.1"/>
    </source>
</evidence>
<feature type="transmembrane region" description="Helical" evidence="2">
    <location>
        <begin position="86"/>
        <end position="103"/>
    </location>
</feature>
<evidence type="ECO:0000313" key="4">
    <source>
        <dbReference type="Proteomes" id="UP000095552"/>
    </source>
</evidence>
<dbReference type="OrthoDB" id="840371at2"/>
<keyword evidence="4" id="KW-1185">Reference proteome</keyword>
<dbReference type="AlphaFoldDB" id="A0A1E5T127"/>
<reference evidence="3 4" key="1">
    <citation type="submission" date="2016-08" db="EMBL/GenBank/DDBJ databases">
        <title>Draft genome of Fabibacter sp. strain SK-8.</title>
        <authorList>
            <person name="Wong S.-K."/>
            <person name="Hamasaki K."/>
            <person name="Yoshizawa S."/>
        </authorList>
    </citation>
    <scope>NUCLEOTIDE SEQUENCE [LARGE SCALE GENOMIC DNA]</scope>
    <source>
        <strain evidence="3 4">SK-8</strain>
    </source>
</reference>
<accession>A0A1E5T127</accession>
<dbReference type="Proteomes" id="UP000095552">
    <property type="component" value="Unassembled WGS sequence"/>
</dbReference>
<keyword evidence="2" id="KW-0812">Transmembrane</keyword>
<organism evidence="3 4">
    <name type="scientific">Roseivirga misakiensis</name>
    <dbReference type="NCBI Taxonomy" id="1563681"/>
    <lineage>
        <taxon>Bacteria</taxon>
        <taxon>Pseudomonadati</taxon>
        <taxon>Bacteroidota</taxon>
        <taxon>Cytophagia</taxon>
        <taxon>Cytophagales</taxon>
        <taxon>Roseivirgaceae</taxon>
        <taxon>Roseivirga</taxon>
    </lineage>
</organism>
<evidence type="ECO:0000256" key="2">
    <source>
        <dbReference type="SAM" id="Phobius"/>
    </source>
</evidence>
<keyword evidence="1" id="KW-0175">Coiled coil</keyword>
<dbReference type="STRING" id="1563681.BFP71_16835"/>
<sequence>MDSRRAELLEKYWEAEASLEDEKELKALIKAEQESEEVEEVKALFDHFESESKIELDESFDESILQMISEEPETKVFNLQAYFKRYASIAAAVVVIFVSGYLANQQQNQYVSEDTFETPEEAYAELKRQLLMVSNYMNKGNQTMNELTNLGKVGTELQDFSRMSEASEGLELLSEMNLKNN</sequence>
<dbReference type="EMBL" id="MDGQ01000005">
    <property type="protein sequence ID" value="OEK05083.1"/>
    <property type="molecule type" value="Genomic_DNA"/>
</dbReference>
<evidence type="ECO:0000256" key="1">
    <source>
        <dbReference type="SAM" id="Coils"/>
    </source>
</evidence>